<protein>
    <submittedName>
        <fullName evidence="1">Uncharacterized protein</fullName>
    </submittedName>
</protein>
<proteinExistence type="predicted"/>
<evidence type="ECO:0000313" key="1">
    <source>
        <dbReference type="EMBL" id="GIY49740.1"/>
    </source>
</evidence>
<dbReference type="AlphaFoldDB" id="A0AAV4TV26"/>
<sequence>MGWTMLLREEGLRQMGVHGTLHMPLEKIQVAKLRKAGGAIHEFGLSAMNQSDRRFRWKKILFGLGVTNEKEMAISVLVNVVPN</sequence>
<gene>
    <name evidence="1" type="ORF">CEXT_197771</name>
</gene>
<accession>A0AAV4TV26</accession>
<dbReference type="EMBL" id="BPLR01011875">
    <property type="protein sequence ID" value="GIY49740.1"/>
    <property type="molecule type" value="Genomic_DNA"/>
</dbReference>
<reference evidence="1 2" key="1">
    <citation type="submission" date="2021-06" db="EMBL/GenBank/DDBJ databases">
        <title>Caerostris extrusa draft genome.</title>
        <authorList>
            <person name="Kono N."/>
            <person name="Arakawa K."/>
        </authorList>
    </citation>
    <scope>NUCLEOTIDE SEQUENCE [LARGE SCALE GENOMIC DNA]</scope>
</reference>
<name>A0AAV4TV26_CAEEX</name>
<comment type="caution">
    <text evidence="1">The sequence shown here is derived from an EMBL/GenBank/DDBJ whole genome shotgun (WGS) entry which is preliminary data.</text>
</comment>
<dbReference type="Proteomes" id="UP001054945">
    <property type="component" value="Unassembled WGS sequence"/>
</dbReference>
<evidence type="ECO:0000313" key="2">
    <source>
        <dbReference type="Proteomes" id="UP001054945"/>
    </source>
</evidence>
<keyword evidence="2" id="KW-1185">Reference proteome</keyword>
<organism evidence="1 2">
    <name type="scientific">Caerostris extrusa</name>
    <name type="common">Bark spider</name>
    <name type="synonym">Caerostris bankana</name>
    <dbReference type="NCBI Taxonomy" id="172846"/>
    <lineage>
        <taxon>Eukaryota</taxon>
        <taxon>Metazoa</taxon>
        <taxon>Ecdysozoa</taxon>
        <taxon>Arthropoda</taxon>
        <taxon>Chelicerata</taxon>
        <taxon>Arachnida</taxon>
        <taxon>Araneae</taxon>
        <taxon>Araneomorphae</taxon>
        <taxon>Entelegynae</taxon>
        <taxon>Araneoidea</taxon>
        <taxon>Araneidae</taxon>
        <taxon>Caerostris</taxon>
    </lineage>
</organism>